<dbReference type="InterPro" id="IPR000331">
    <property type="entry name" value="Rap/Ran_GAP_dom"/>
</dbReference>
<dbReference type="InterPro" id="IPR035974">
    <property type="entry name" value="Rap/Ran-GAP_sf"/>
</dbReference>
<evidence type="ECO:0000256" key="1">
    <source>
        <dbReference type="ARBA" id="ARBA00022468"/>
    </source>
</evidence>
<accession>A0A9P6UNJ8</accession>
<dbReference type="AlphaFoldDB" id="A0A9P6UNJ8"/>
<dbReference type="PROSITE" id="PS50085">
    <property type="entry name" value="RAPGAP"/>
    <property type="match status" value="1"/>
</dbReference>
<evidence type="ECO:0000259" key="2">
    <source>
        <dbReference type="PROSITE" id="PS50085"/>
    </source>
</evidence>
<dbReference type="OrthoDB" id="2499658at2759"/>
<gene>
    <name evidence="3" type="ORF">BGZ99_009463</name>
</gene>
<dbReference type="GO" id="GO:0051056">
    <property type="term" value="P:regulation of small GTPase mediated signal transduction"/>
    <property type="evidence" value="ECO:0007669"/>
    <property type="project" value="InterPro"/>
</dbReference>
<dbReference type="PANTHER" id="PTHR15711:SF65">
    <property type="entry name" value="RAPGAP_RANGAP DOMAIN-CONTAINING PROTEIN"/>
    <property type="match status" value="1"/>
</dbReference>
<dbReference type="Gene3D" id="3.40.50.11210">
    <property type="entry name" value="Rap/Ran-GAP"/>
    <property type="match status" value="1"/>
</dbReference>
<comment type="caution">
    <text evidence="3">The sequence shown here is derived from an EMBL/GenBank/DDBJ whole genome shotgun (WGS) entry which is preliminary data.</text>
</comment>
<dbReference type="SUPFAM" id="SSF111347">
    <property type="entry name" value="Rap/Ran-GAP"/>
    <property type="match status" value="1"/>
</dbReference>
<reference evidence="3" key="1">
    <citation type="journal article" date="2020" name="Fungal Divers.">
        <title>Resolving the Mortierellaceae phylogeny through synthesis of multi-gene phylogenetics and phylogenomics.</title>
        <authorList>
            <person name="Vandepol N."/>
            <person name="Liber J."/>
            <person name="Desiro A."/>
            <person name="Na H."/>
            <person name="Kennedy M."/>
            <person name="Barry K."/>
            <person name="Grigoriev I.V."/>
            <person name="Miller A.N."/>
            <person name="O'Donnell K."/>
            <person name="Stajich J.E."/>
            <person name="Bonito G."/>
        </authorList>
    </citation>
    <scope>NUCLEOTIDE SEQUENCE</scope>
    <source>
        <strain evidence="3">REB-010B</strain>
    </source>
</reference>
<dbReference type="InterPro" id="IPR050989">
    <property type="entry name" value="Rap1_Ran_GAP"/>
</dbReference>
<proteinExistence type="predicted"/>
<dbReference type="EMBL" id="JAAAIP010000802">
    <property type="protein sequence ID" value="KAG0312516.1"/>
    <property type="molecule type" value="Genomic_DNA"/>
</dbReference>
<dbReference type="Pfam" id="PF21022">
    <property type="entry name" value="Rap-GAP_dimer"/>
    <property type="match status" value="1"/>
</dbReference>
<evidence type="ECO:0000313" key="4">
    <source>
        <dbReference type="Proteomes" id="UP000738325"/>
    </source>
</evidence>
<keyword evidence="1" id="KW-0343">GTPase activation</keyword>
<dbReference type="PANTHER" id="PTHR15711">
    <property type="entry name" value="RAP GTPASE-ACTIVATING PROTEIN"/>
    <property type="match status" value="1"/>
</dbReference>
<evidence type="ECO:0000313" key="3">
    <source>
        <dbReference type="EMBL" id="KAG0312516.1"/>
    </source>
</evidence>
<dbReference type="Proteomes" id="UP000738325">
    <property type="component" value="Unassembled WGS sequence"/>
</dbReference>
<dbReference type="Pfam" id="PF02145">
    <property type="entry name" value="Rap_GAP"/>
    <property type="match status" value="1"/>
</dbReference>
<protein>
    <recommendedName>
        <fullName evidence="2">Rap-GAP domain-containing protein</fullName>
    </recommendedName>
</protein>
<organism evidence="3 4">
    <name type="scientific">Dissophora globulifera</name>
    <dbReference type="NCBI Taxonomy" id="979702"/>
    <lineage>
        <taxon>Eukaryota</taxon>
        <taxon>Fungi</taxon>
        <taxon>Fungi incertae sedis</taxon>
        <taxon>Mucoromycota</taxon>
        <taxon>Mortierellomycotina</taxon>
        <taxon>Mortierellomycetes</taxon>
        <taxon>Mortierellales</taxon>
        <taxon>Mortierellaceae</taxon>
        <taxon>Dissophora</taxon>
    </lineage>
</organism>
<feature type="domain" description="Rap-GAP" evidence="2">
    <location>
        <begin position="152"/>
        <end position="373"/>
    </location>
</feature>
<dbReference type="GO" id="GO:0005096">
    <property type="term" value="F:GTPase activator activity"/>
    <property type="evidence" value="ECO:0007669"/>
    <property type="project" value="UniProtKB-KW"/>
</dbReference>
<sequence>MTIAPPYCDFRYLPTYGHKRAPSTFTLSQQTENSPSGRKPIDPSLLLQDRECDLEYYQTHFCDKKHSNFVAATSAQGPIIISVRADLWSNRAWILIRTSQGSERIDHPLSTVVIPWYRRLFGTHLWILSRICPAVPVGALEPCSHPEFPKALVQLEERQIIQSYKFGIYQLLPGQTLERQGLANPRDTCTPDFMDFVSWLGDPIQLRGWTGYRAGLDVNGDTTGDTSIFTQWNDYQIMFHCAPFMPFNPNDDQQIERRRFIGNDIVIIIFKEKDDDEQFDFTSVRSRQNHVICIVRPIPSSSSSNCKSYRVTIAVKDGIRNFPPTDFPLLLQRDDASRDLLLLKLIAGERAAYKAKAFATQIVRTREALIRDVIEKYR</sequence>
<name>A0A9P6UNJ8_9FUNG</name>
<keyword evidence="4" id="KW-1185">Reference proteome</keyword>